<comment type="subunit">
    <text evidence="3">Part of the RNA polymerase complex.</text>
</comment>
<dbReference type="Pfam" id="PF01191">
    <property type="entry name" value="RNA_pol_Rpb5_C"/>
    <property type="match status" value="1"/>
</dbReference>
<feature type="domain" description="RNA polymerase subunit H/Rpb5 C-terminal" evidence="4">
    <location>
        <begin position="6"/>
        <end position="85"/>
    </location>
</feature>
<evidence type="ECO:0000313" key="6">
    <source>
        <dbReference type="Proteomes" id="UP000005741"/>
    </source>
</evidence>
<evidence type="ECO:0000256" key="3">
    <source>
        <dbReference type="HAMAP-Rule" id="MF_00025"/>
    </source>
</evidence>
<dbReference type="RefSeq" id="WP_004077797.1">
    <property type="nucleotide sequence ID" value="NZ_CM001436.1"/>
</dbReference>
<dbReference type="OrthoDB" id="30537at2157"/>
<dbReference type="GO" id="GO:0005737">
    <property type="term" value="C:cytoplasm"/>
    <property type="evidence" value="ECO:0007669"/>
    <property type="project" value="UniProtKB-SubCell"/>
</dbReference>
<dbReference type="GO" id="GO:0006362">
    <property type="term" value="P:transcription elongation by RNA polymerase I"/>
    <property type="evidence" value="ECO:0007669"/>
    <property type="project" value="TreeGrafter"/>
</dbReference>
<keyword evidence="3" id="KW-0963">Cytoplasm</keyword>
<comment type="similarity">
    <text evidence="3">Belongs to the archaeal Rpo5/eukaryotic RPB5 RNA polymerase subunit family.</text>
</comment>
<dbReference type="InterPro" id="IPR000783">
    <property type="entry name" value="RNA_pol_subH/Rpb5_C"/>
</dbReference>
<dbReference type="InterPro" id="IPR035913">
    <property type="entry name" value="RPB5-like_sf"/>
</dbReference>
<dbReference type="EMBL" id="CM001436">
    <property type="protein sequence ID" value="EHQ35863.1"/>
    <property type="molecule type" value="Genomic_DNA"/>
</dbReference>
<dbReference type="AlphaFoldDB" id="H1YX60"/>
<dbReference type="GO" id="GO:0000428">
    <property type="term" value="C:DNA-directed RNA polymerase complex"/>
    <property type="evidence" value="ECO:0007669"/>
    <property type="project" value="UniProtKB-KW"/>
</dbReference>
<keyword evidence="6" id="KW-1185">Reference proteome</keyword>
<dbReference type="GO" id="GO:0042797">
    <property type="term" value="P:tRNA transcription by RNA polymerase III"/>
    <property type="evidence" value="ECO:0007669"/>
    <property type="project" value="TreeGrafter"/>
</dbReference>
<sequence>MSTKYSVLKHVMVPDHQVMSEEEVNELMSFYRITRDQLPKIYHDDPSISDIRDENNKKIDVKINNVIRIIRESQTAGRAEAYRLVVKRPKK</sequence>
<dbReference type="GO" id="GO:0006366">
    <property type="term" value="P:transcription by RNA polymerase II"/>
    <property type="evidence" value="ECO:0007669"/>
    <property type="project" value="TreeGrafter"/>
</dbReference>
<dbReference type="HOGENOM" id="CLU_058320_4_0_2"/>
<dbReference type="Gene3D" id="3.90.940.20">
    <property type="entry name" value="RPB5-like RNA polymerase subunit"/>
    <property type="match status" value="1"/>
</dbReference>
<comment type="catalytic activity">
    <reaction evidence="3">
        <text>RNA(n) + a ribonucleoside 5'-triphosphate = RNA(n+1) + diphosphate</text>
        <dbReference type="Rhea" id="RHEA:21248"/>
        <dbReference type="Rhea" id="RHEA-COMP:14527"/>
        <dbReference type="Rhea" id="RHEA-COMP:17342"/>
        <dbReference type="ChEBI" id="CHEBI:33019"/>
        <dbReference type="ChEBI" id="CHEBI:61557"/>
        <dbReference type="ChEBI" id="CHEBI:140395"/>
        <dbReference type="EC" id="2.7.7.6"/>
    </reaction>
</comment>
<comment type="subcellular location">
    <subcellularLocation>
        <location evidence="3">Cytoplasm</location>
    </subcellularLocation>
</comment>
<evidence type="ECO:0000256" key="2">
    <source>
        <dbReference type="ARBA" id="ARBA00023163"/>
    </source>
</evidence>
<dbReference type="SUPFAM" id="SSF55287">
    <property type="entry name" value="RPB5-like RNA polymerase subunit"/>
    <property type="match status" value="1"/>
</dbReference>
<dbReference type="InParanoid" id="H1YX60"/>
<dbReference type="GO" id="GO:0003677">
    <property type="term" value="F:DNA binding"/>
    <property type="evidence" value="ECO:0007669"/>
    <property type="project" value="InterPro"/>
</dbReference>
<reference evidence="5 6" key="1">
    <citation type="submission" date="2011-10" db="EMBL/GenBank/DDBJ databases">
        <title>The Improved High-Quality Draft genome of Methanoplanus limicola DSM 2279.</title>
        <authorList>
            <consortium name="US DOE Joint Genome Institute (JGI-PGF)"/>
            <person name="Lucas S."/>
            <person name="Copeland A."/>
            <person name="Lapidus A."/>
            <person name="Glavina del Rio T."/>
            <person name="Dalin E."/>
            <person name="Tice H."/>
            <person name="Bruce D."/>
            <person name="Goodwin L."/>
            <person name="Pitluck S."/>
            <person name="Peters L."/>
            <person name="Mikhailova N."/>
            <person name="Lu M."/>
            <person name="Kyrpides N."/>
            <person name="Mavromatis K."/>
            <person name="Ivanova N."/>
            <person name="Markowitz V."/>
            <person name="Cheng J.-F."/>
            <person name="Hugenholtz P."/>
            <person name="Woyke T."/>
            <person name="Wu D."/>
            <person name="Wirth R."/>
            <person name="Brambilla E.-M."/>
            <person name="Klenk H.-P."/>
            <person name="Eisen J.A."/>
        </authorList>
    </citation>
    <scope>NUCLEOTIDE SEQUENCE [LARGE SCALE GENOMIC DNA]</scope>
    <source>
        <strain evidence="5 6">DSM 2279</strain>
    </source>
</reference>
<organism evidence="5 6">
    <name type="scientific">Methanoplanus limicola DSM 2279</name>
    <dbReference type="NCBI Taxonomy" id="937775"/>
    <lineage>
        <taxon>Archaea</taxon>
        <taxon>Methanobacteriati</taxon>
        <taxon>Methanobacteriota</taxon>
        <taxon>Stenosarchaea group</taxon>
        <taxon>Methanomicrobia</taxon>
        <taxon>Methanomicrobiales</taxon>
        <taxon>Methanomicrobiaceae</taxon>
        <taxon>Methanoplanus</taxon>
    </lineage>
</organism>
<evidence type="ECO:0000259" key="4">
    <source>
        <dbReference type="Pfam" id="PF01191"/>
    </source>
</evidence>
<dbReference type="EC" id="2.7.7.6" evidence="3"/>
<keyword evidence="2 3" id="KW-0804">Transcription</keyword>
<dbReference type="PANTHER" id="PTHR10535:SF0">
    <property type="entry name" value="DNA-DIRECTED RNA POLYMERASES I, II, AND III SUBUNIT RPABC1"/>
    <property type="match status" value="1"/>
</dbReference>
<dbReference type="FunCoup" id="H1YX60">
    <property type="interactions" value="2"/>
</dbReference>
<evidence type="ECO:0000313" key="5">
    <source>
        <dbReference type="EMBL" id="EHQ35863.1"/>
    </source>
</evidence>
<dbReference type="GO" id="GO:0003899">
    <property type="term" value="F:DNA-directed RNA polymerase activity"/>
    <property type="evidence" value="ECO:0007669"/>
    <property type="project" value="UniProtKB-UniRule"/>
</dbReference>
<dbReference type="PANTHER" id="PTHR10535">
    <property type="entry name" value="DNA-DIRECTED RNA POLYMERASES I, II, AND III SUBUNIT RPABC1"/>
    <property type="match status" value="1"/>
</dbReference>
<dbReference type="Proteomes" id="UP000005741">
    <property type="component" value="Chromosome"/>
</dbReference>
<name>H1YX60_9EURY</name>
<comment type="function">
    <text evidence="3">DNA-dependent RNA polymerase (RNAP) catalyzes the transcription of DNA into RNA using the four ribonucleoside triphosphates as substrates.</text>
</comment>
<proteinExistence type="inferred from homology"/>
<dbReference type="STRING" id="937775.Metlim_1762"/>
<gene>
    <name evidence="3" type="primary">rpo5</name>
    <name evidence="3" type="synonym">rpoH</name>
    <name evidence="5" type="ORF">Metlim_1762</name>
</gene>
<dbReference type="HAMAP" id="MF_00025">
    <property type="entry name" value="RNApol_Rpo5_RPB5"/>
    <property type="match status" value="1"/>
</dbReference>
<dbReference type="InterPro" id="IPR014381">
    <property type="entry name" value="Arch_Rpo5/euc_Rpb5"/>
</dbReference>
<accession>H1YX60</accession>
<keyword evidence="1 3" id="KW-0240">DNA-directed RNA polymerase</keyword>
<keyword evidence="3 5" id="KW-0548">Nucleotidyltransferase</keyword>
<protein>
    <recommendedName>
        <fullName evidence="3">DNA-directed RNA polymerase subunit Rpo5</fullName>
        <ecNumber evidence="3">2.7.7.6</ecNumber>
    </recommendedName>
    <alternativeName>
        <fullName evidence="3">DNA-directed RNA polymerase subunit H</fullName>
    </alternativeName>
</protein>
<evidence type="ECO:0000256" key="1">
    <source>
        <dbReference type="ARBA" id="ARBA00022478"/>
    </source>
</evidence>
<keyword evidence="3 5" id="KW-0808">Transferase</keyword>
<dbReference type="NCBIfam" id="NF007129">
    <property type="entry name" value="PRK09570.1"/>
    <property type="match status" value="1"/>
</dbReference>